<dbReference type="RefSeq" id="XP_051361418.1">
    <property type="nucleotide sequence ID" value="XM_051507463.1"/>
</dbReference>
<feature type="compositionally biased region" description="Polar residues" evidence="2">
    <location>
        <begin position="332"/>
        <end position="345"/>
    </location>
</feature>
<dbReference type="GO" id="GO:0004386">
    <property type="term" value="F:helicase activity"/>
    <property type="evidence" value="ECO:0007669"/>
    <property type="project" value="InterPro"/>
</dbReference>
<evidence type="ECO:0000256" key="1">
    <source>
        <dbReference type="ARBA" id="ARBA00022806"/>
    </source>
</evidence>
<dbReference type="Proteomes" id="UP001055219">
    <property type="component" value="Unassembled WGS sequence"/>
</dbReference>
<dbReference type="OrthoDB" id="409395at2759"/>
<reference evidence="5" key="1">
    <citation type="journal article" date="2021" name="J Fungi (Basel)">
        <title>Genomic and Metabolomic Analyses of the Marine Fungus Emericellopsis cladophorae: Insights into Saltwater Adaptability Mechanisms and Its Biosynthetic Potential.</title>
        <authorList>
            <person name="Goncalves M.F.M."/>
            <person name="Hilario S."/>
            <person name="Van de Peer Y."/>
            <person name="Esteves A.C."/>
            <person name="Alves A."/>
        </authorList>
    </citation>
    <scope>NUCLEOTIDE SEQUENCE</scope>
    <source>
        <strain evidence="5">MUM 19.33</strain>
    </source>
</reference>
<evidence type="ECO:0008006" key="7">
    <source>
        <dbReference type="Google" id="ProtNLM"/>
    </source>
</evidence>
<dbReference type="AlphaFoldDB" id="A0A9Q0BCQ1"/>
<evidence type="ECO:0000256" key="2">
    <source>
        <dbReference type="SAM" id="MobiDB-lite"/>
    </source>
</evidence>
<dbReference type="Pfam" id="PF13087">
    <property type="entry name" value="AAA_12"/>
    <property type="match status" value="1"/>
</dbReference>
<dbReference type="InterPro" id="IPR041679">
    <property type="entry name" value="DNA2/NAM7-like_C"/>
</dbReference>
<gene>
    <name evidence="5" type="ORF">J7T54_000202</name>
</gene>
<sequence>MMEEDSHKLEEKAQAQENDKERLRGKYVPIKLLGPIAVTGVSAKLAAQESTNEDLYDIPPALRRAVYRHFRQKLVASIRGRIPSILQSFARLCDRVKIGRTSNDVKILKEQGISVIGCTLTGLTKYRALIAALEPKVLLVEEAAETREPNIASGLFPSLDQLILVGDHQQLVPSVDADILMEHPYNLHVSLFERLWFRHEWPESRSENMSYDNLEEAKMIAGFTQYLVQNGLQPADIAILSFYNGQVELIQRILANTTYFKEKHAHQRWSDVVRTVDGFQGEQNEVVILSVPCKTGQKIGRMFLGEVVARRVDGPAPRAISLPMVQRKMAKSRTSTKVTASQHMSATGDLGGSNVQYRHQPGWEPAAISRNDRIARAQSTSPQKRQPMSSTDEPSQSFRELYCQGGPAGNDDGHLEAPAHHERPSITETYVKTCVARDGQRVMKSTSRHTHSRTPTEKWETVELIEGLQVEGKPKVKEMDDVAEDLISFKDLDL</sequence>
<feature type="compositionally biased region" description="Basic and acidic residues" evidence="2">
    <location>
        <begin position="411"/>
        <end position="423"/>
    </location>
</feature>
<proteinExistence type="predicted"/>
<dbReference type="Gene3D" id="3.40.50.300">
    <property type="entry name" value="P-loop containing nucleotide triphosphate hydrolases"/>
    <property type="match status" value="1"/>
</dbReference>
<dbReference type="InterPro" id="IPR027417">
    <property type="entry name" value="P-loop_NTPase"/>
</dbReference>
<keyword evidence="6" id="KW-1185">Reference proteome</keyword>
<dbReference type="PANTHER" id="PTHR10887">
    <property type="entry name" value="DNA2/NAM7 HELICASE FAMILY"/>
    <property type="match status" value="1"/>
</dbReference>
<keyword evidence="1" id="KW-0547">Nucleotide-binding</keyword>
<feature type="domain" description="DNA2/NAM7 helicase-like C-terminal" evidence="4">
    <location>
        <begin position="203"/>
        <end position="294"/>
    </location>
</feature>
<evidence type="ECO:0000259" key="3">
    <source>
        <dbReference type="Pfam" id="PF13086"/>
    </source>
</evidence>
<dbReference type="EMBL" id="JAGIXG020000031">
    <property type="protein sequence ID" value="KAI6780562.1"/>
    <property type="molecule type" value="Genomic_DNA"/>
</dbReference>
<evidence type="ECO:0000259" key="4">
    <source>
        <dbReference type="Pfam" id="PF13087"/>
    </source>
</evidence>
<keyword evidence="1" id="KW-0347">Helicase</keyword>
<protein>
    <recommendedName>
        <fullName evidence="7">DNA2/NAM7 helicase-like C-terminal domain-containing protein</fullName>
    </recommendedName>
</protein>
<dbReference type="SUPFAM" id="SSF52540">
    <property type="entry name" value="P-loop containing nucleoside triphosphate hydrolases"/>
    <property type="match status" value="1"/>
</dbReference>
<dbReference type="InterPro" id="IPR047187">
    <property type="entry name" value="SF1_C_Upf1"/>
</dbReference>
<dbReference type="InterPro" id="IPR045055">
    <property type="entry name" value="DNA2/NAM7-like"/>
</dbReference>
<dbReference type="GeneID" id="75826723"/>
<keyword evidence="1" id="KW-0378">Hydrolase</keyword>
<organism evidence="5 6">
    <name type="scientific">Emericellopsis cladophorae</name>
    <dbReference type="NCBI Taxonomy" id="2686198"/>
    <lineage>
        <taxon>Eukaryota</taxon>
        <taxon>Fungi</taxon>
        <taxon>Dikarya</taxon>
        <taxon>Ascomycota</taxon>
        <taxon>Pezizomycotina</taxon>
        <taxon>Sordariomycetes</taxon>
        <taxon>Hypocreomycetidae</taxon>
        <taxon>Hypocreales</taxon>
        <taxon>Bionectriaceae</taxon>
        <taxon>Emericellopsis</taxon>
    </lineage>
</organism>
<accession>A0A9Q0BCQ1</accession>
<dbReference type="PANTHER" id="PTHR10887:SF341">
    <property type="entry name" value="NFX1-TYPE ZINC FINGER-CONTAINING PROTEIN 1"/>
    <property type="match status" value="1"/>
</dbReference>
<dbReference type="GO" id="GO:0031048">
    <property type="term" value="P:regulatory ncRNA-mediated heterochromatin formation"/>
    <property type="evidence" value="ECO:0007669"/>
    <property type="project" value="TreeGrafter"/>
</dbReference>
<dbReference type="GO" id="GO:0031380">
    <property type="term" value="C:nuclear RNA-directed RNA polymerase complex"/>
    <property type="evidence" value="ECO:0007669"/>
    <property type="project" value="TreeGrafter"/>
</dbReference>
<name>A0A9Q0BCQ1_9HYPO</name>
<feature type="domain" description="DNA2/NAM7 helicase helicase" evidence="3">
    <location>
        <begin position="99"/>
        <end position="175"/>
    </location>
</feature>
<keyword evidence="1" id="KW-0067">ATP-binding</keyword>
<reference evidence="5" key="2">
    <citation type="submission" date="2022-07" db="EMBL/GenBank/DDBJ databases">
        <authorList>
            <person name="Goncalves M.F.M."/>
            <person name="Hilario S."/>
            <person name="Van De Peer Y."/>
            <person name="Esteves A.C."/>
            <person name="Alves A."/>
        </authorList>
    </citation>
    <scope>NUCLEOTIDE SEQUENCE</scope>
    <source>
        <strain evidence="5">MUM 19.33</strain>
    </source>
</reference>
<comment type="caution">
    <text evidence="5">The sequence shown here is derived from an EMBL/GenBank/DDBJ whole genome shotgun (WGS) entry which is preliminary data.</text>
</comment>
<dbReference type="Pfam" id="PF13086">
    <property type="entry name" value="AAA_11"/>
    <property type="match status" value="1"/>
</dbReference>
<evidence type="ECO:0000313" key="6">
    <source>
        <dbReference type="Proteomes" id="UP001055219"/>
    </source>
</evidence>
<evidence type="ECO:0000313" key="5">
    <source>
        <dbReference type="EMBL" id="KAI6780562.1"/>
    </source>
</evidence>
<feature type="compositionally biased region" description="Polar residues" evidence="2">
    <location>
        <begin position="377"/>
        <end position="398"/>
    </location>
</feature>
<feature type="region of interest" description="Disordered" evidence="2">
    <location>
        <begin position="1"/>
        <end position="20"/>
    </location>
</feature>
<dbReference type="CDD" id="cd18808">
    <property type="entry name" value="SF1_C_Upf1"/>
    <property type="match status" value="1"/>
</dbReference>
<feature type="region of interest" description="Disordered" evidence="2">
    <location>
        <begin position="331"/>
        <end position="423"/>
    </location>
</feature>
<dbReference type="InterPro" id="IPR041677">
    <property type="entry name" value="DNA2/NAM7_AAA_11"/>
</dbReference>